<dbReference type="PROSITE" id="PS00723">
    <property type="entry name" value="POLYPRENYL_SYNTHASE_1"/>
    <property type="match status" value="1"/>
</dbReference>
<reference evidence="7 8" key="1">
    <citation type="submission" date="2020-10" db="EMBL/GenBank/DDBJ databases">
        <title>Ca. Dormibacterota MAGs.</title>
        <authorList>
            <person name="Montgomery K."/>
        </authorList>
    </citation>
    <scope>NUCLEOTIDE SEQUENCE [LARGE SCALE GENOMIC DNA]</scope>
    <source>
        <strain evidence="7">SC8811_S16_3</strain>
    </source>
</reference>
<dbReference type="PANTHER" id="PTHR12001:SF85">
    <property type="entry name" value="SHORT CHAIN ISOPRENYL DIPHOSPHATE SYNTHASE"/>
    <property type="match status" value="1"/>
</dbReference>
<dbReference type="GO" id="GO:0008299">
    <property type="term" value="P:isoprenoid biosynthetic process"/>
    <property type="evidence" value="ECO:0007669"/>
    <property type="project" value="InterPro"/>
</dbReference>
<sequence>MSHDVELVSRVLGEAREAVLAELQQLFAVRRQTGYGPLYDLLSDYPFREGKGLRPAICFAACRAAGGQTEQALKSAAALELFHNAFLVHDDVEDGSHFRRGQVTLFRAHGVPAAVNVGDATNVLALGLLLDNTATLGVRKSLQVFQEVERMARESAEGQAIELSWIANERFDLDDRDYVGMAYKKTCWYTVIAPLRIGVICGSPPGGRAPLDDDLLPLIEIGFLAGIAFQIHDDLLNLESEEALYGKESAGDLYEGKRTIMLLHLLRTVRGSTRQRVVRLLRTPRSRKRPEDVAWLYRTMVEARSLEHGRAVAIDYSERALALYSHGLPFLRENEDAGFLGEMLRYVIDRAK</sequence>
<keyword evidence="3 6" id="KW-0808">Transferase</keyword>
<dbReference type="Pfam" id="PF00348">
    <property type="entry name" value="polyprenyl_synt"/>
    <property type="match status" value="1"/>
</dbReference>
<dbReference type="AlphaFoldDB" id="A0A934KH05"/>
<evidence type="ECO:0000256" key="3">
    <source>
        <dbReference type="ARBA" id="ARBA00022679"/>
    </source>
</evidence>
<dbReference type="SUPFAM" id="SSF48576">
    <property type="entry name" value="Terpenoid synthases"/>
    <property type="match status" value="1"/>
</dbReference>
<evidence type="ECO:0000256" key="1">
    <source>
        <dbReference type="ARBA" id="ARBA00001946"/>
    </source>
</evidence>
<dbReference type="GO" id="GO:0046872">
    <property type="term" value="F:metal ion binding"/>
    <property type="evidence" value="ECO:0007669"/>
    <property type="project" value="UniProtKB-KW"/>
</dbReference>
<evidence type="ECO:0000313" key="7">
    <source>
        <dbReference type="EMBL" id="MBJ7603392.1"/>
    </source>
</evidence>
<name>A0A934KH05_9BACT</name>
<dbReference type="InterPro" id="IPR000092">
    <property type="entry name" value="Polyprenyl_synt"/>
</dbReference>
<dbReference type="InterPro" id="IPR033749">
    <property type="entry name" value="Polyprenyl_synt_CS"/>
</dbReference>
<gene>
    <name evidence="7" type="ORF">JF888_09430</name>
</gene>
<evidence type="ECO:0000256" key="6">
    <source>
        <dbReference type="RuleBase" id="RU004466"/>
    </source>
</evidence>
<dbReference type="InterPro" id="IPR008949">
    <property type="entry name" value="Isoprenoid_synthase_dom_sf"/>
</dbReference>
<evidence type="ECO:0000256" key="2">
    <source>
        <dbReference type="ARBA" id="ARBA00006706"/>
    </source>
</evidence>
<proteinExistence type="inferred from homology"/>
<accession>A0A934KH05</accession>
<organism evidence="7 8">
    <name type="scientific">Candidatus Dormiibacter inghamiae</name>
    <dbReference type="NCBI Taxonomy" id="3127013"/>
    <lineage>
        <taxon>Bacteria</taxon>
        <taxon>Bacillati</taxon>
        <taxon>Candidatus Dormiibacterota</taxon>
        <taxon>Candidatus Dormibacteria</taxon>
        <taxon>Candidatus Dormibacterales</taxon>
        <taxon>Candidatus Dormibacteraceae</taxon>
        <taxon>Candidatus Dormiibacter</taxon>
    </lineage>
</organism>
<evidence type="ECO:0000256" key="4">
    <source>
        <dbReference type="ARBA" id="ARBA00022723"/>
    </source>
</evidence>
<dbReference type="RefSeq" id="WP_338179342.1">
    <property type="nucleotide sequence ID" value="NZ_JAEKNQ010000036.1"/>
</dbReference>
<comment type="cofactor">
    <cofactor evidence="1">
        <name>Mg(2+)</name>
        <dbReference type="ChEBI" id="CHEBI:18420"/>
    </cofactor>
</comment>
<evidence type="ECO:0000256" key="5">
    <source>
        <dbReference type="ARBA" id="ARBA00022842"/>
    </source>
</evidence>
<evidence type="ECO:0000313" key="8">
    <source>
        <dbReference type="Proteomes" id="UP000620075"/>
    </source>
</evidence>
<dbReference type="GO" id="GO:0004659">
    <property type="term" value="F:prenyltransferase activity"/>
    <property type="evidence" value="ECO:0007669"/>
    <property type="project" value="InterPro"/>
</dbReference>
<dbReference type="Proteomes" id="UP000620075">
    <property type="component" value="Unassembled WGS sequence"/>
</dbReference>
<comment type="caution">
    <text evidence="7">The sequence shown here is derived from an EMBL/GenBank/DDBJ whole genome shotgun (WGS) entry which is preliminary data.</text>
</comment>
<dbReference type="Gene3D" id="1.10.600.10">
    <property type="entry name" value="Farnesyl Diphosphate Synthase"/>
    <property type="match status" value="1"/>
</dbReference>
<dbReference type="SFLD" id="SFLDS00005">
    <property type="entry name" value="Isoprenoid_Synthase_Type_I"/>
    <property type="match status" value="1"/>
</dbReference>
<dbReference type="PANTHER" id="PTHR12001">
    <property type="entry name" value="GERANYLGERANYL PYROPHOSPHATE SYNTHASE"/>
    <property type="match status" value="1"/>
</dbReference>
<keyword evidence="5" id="KW-0460">Magnesium</keyword>
<keyword evidence="4" id="KW-0479">Metal-binding</keyword>
<comment type="similarity">
    <text evidence="2 6">Belongs to the FPP/GGPP synthase family.</text>
</comment>
<dbReference type="CDD" id="cd00685">
    <property type="entry name" value="Trans_IPPS_HT"/>
    <property type="match status" value="1"/>
</dbReference>
<protein>
    <submittedName>
        <fullName evidence="7">Polyprenyl synthetase family protein</fullName>
    </submittedName>
</protein>
<dbReference type="EMBL" id="JAEKNQ010000036">
    <property type="protein sequence ID" value="MBJ7603392.1"/>
    <property type="molecule type" value="Genomic_DNA"/>
</dbReference>